<evidence type="ECO:0000256" key="1">
    <source>
        <dbReference type="ARBA" id="ARBA00004123"/>
    </source>
</evidence>
<dbReference type="GO" id="GO:0005634">
    <property type="term" value="C:nucleus"/>
    <property type="evidence" value="ECO:0007669"/>
    <property type="project" value="TreeGrafter"/>
</dbReference>
<evidence type="ECO:0000259" key="10">
    <source>
        <dbReference type="PROSITE" id="PS51805"/>
    </source>
</evidence>
<dbReference type="InterPro" id="IPR034732">
    <property type="entry name" value="EPHD"/>
</dbReference>
<feature type="domain" description="RING-type" evidence="9">
    <location>
        <begin position="149"/>
        <end position="196"/>
    </location>
</feature>
<reference evidence="11 15" key="1">
    <citation type="submission" date="2016-07" db="EMBL/GenBank/DDBJ databases">
        <title>Disparate Historic Effective Population Sizes Predicted by Modern Levels of Genome Diversity for the Scaled Quail (Callipepla squamata) and the Northern Bobwhite (Colinus virginianus): Inferences from First and Second Generation Draft Genome Assemblies for Sympatric New World Quail.</title>
        <authorList>
            <person name="Oldeschulte D.L."/>
            <person name="Halley Y.A."/>
            <person name="Bhattarai E.K."/>
            <person name="Brashear W.A."/>
            <person name="Hill J."/>
            <person name="Metz R.P."/>
            <person name="Johnson C.D."/>
            <person name="Rollins D."/>
            <person name="Peterson M.J."/>
            <person name="Bickhart D.M."/>
            <person name="Decker J.E."/>
            <person name="Seabury C.M."/>
        </authorList>
    </citation>
    <scope>NUCLEOTIDE SEQUENCE [LARGE SCALE GENOMIC DNA]</scope>
    <source>
        <strain evidence="11 15">Texas</strain>
        <tissue evidence="11">Leg muscle</tissue>
    </source>
</reference>
<dbReference type="Gene3D" id="3.30.40.10">
    <property type="entry name" value="Zinc/RING finger domain, C3HC4 (zinc finger)"/>
    <property type="match status" value="3"/>
</dbReference>
<keyword evidence="4" id="KW-0479">Metal-binding</keyword>
<dbReference type="InterPro" id="IPR011011">
    <property type="entry name" value="Znf_FYVE_PHD"/>
</dbReference>
<keyword evidence="3" id="KW-0808">Transferase</keyword>
<comment type="pathway">
    <text evidence="2">Protein modification; protein ubiquitination.</text>
</comment>
<keyword evidence="15" id="KW-1185">Reference proteome</keyword>
<dbReference type="CDD" id="cd15669">
    <property type="entry name" value="ePHD_PHF7_G2E3_like"/>
    <property type="match status" value="1"/>
</dbReference>
<sequence>MCPGSPRCHAWGDDAAVPVAGCGLCKRADRDPVTFGETCRQDALCIHENCLYHASGLIQRGNDDEGFFGFLLPDIEQELQRVAQKMCCICRQRGASVRCQRRRCYRTFHYPCGRERGCVSQFFGRYRSFCWLHRPRQRARPARRQQPHCVICLEAVEEQPSYSTVFCPACTGSRFHRDCIQLLALSALHFRCPLCRDSENFQAEMLRLGIKVPNRAEVWEEVEAFQDLFQQQSSCDAGVCHCPLGREHSDRLGTHHFCSSIAEDIDSWDCDICSAAGN</sequence>
<evidence type="ECO:0000313" key="12">
    <source>
        <dbReference type="EMBL" id="OXB51972.1"/>
    </source>
</evidence>
<organism evidence="11 15">
    <name type="scientific">Callipepla squamata</name>
    <name type="common">Scaled quail</name>
    <dbReference type="NCBI Taxonomy" id="9009"/>
    <lineage>
        <taxon>Eukaryota</taxon>
        <taxon>Metazoa</taxon>
        <taxon>Chordata</taxon>
        <taxon>Craniata</taxon>
        <taxon>Vertebrata</taxon>
        <taxon>Euteleostomi</taxon>
        <taxon>Archelosauria</taxon>
        <taxon>Archosauria</taxon>
        <taxon>Dinosauria</taxon>
        <taxon>Saurischia</taxon>
        <taxon>Theropoda</taxon>
        <taxon>Coelurosauria</taxon>
        <taxon>Aves</taxon>
        <taxon>Neognathae</taxon>
        <taxon>Galloanserae</taxon>
        <taxon>Galliformes</taxon>
        <taxon>Odontophoridae</taxon>
        <taxon>Callipepla</taxon>
    </lineage>
</organism>
<keyword evidence="7" id="KW-0862">Zinc</keyword>
<dbReference type="EMBL" id="MCFN01007205">
    <property type="protein sequence ID" value="OXB51930.1"/>
    <property type="molecule type" value="Genomic_DNA"/>
</dbReference>
<dbReference type="AlphaFoldDB" id="A0A226M9L1"/>
<dbReference type="EMBL" id="MCFN01001714">
    <property type="protein sequence ID" value="OXB52920.1"/>
    <property type="molecule type" value="Genomic_DNA"/>
</dbReference>
<dbReference type="EMBL" id="MCFN01006662">
    <property type="protein sequence ID" value="OXB51972.1"/>
    <property type="molecule type" value="Genomic_DNA"/>
</dbReference>
<evidence type="ECO:0000256" key="4">
    <source>
        <dbReference type="ARBA" id="ARBA00022723"/>
    </source>
</evidence>
<feature type="domain" description="PHD-type" evidence="10">
    <location>
        <begin position="19"/>
        <end position="134"/>
    </location>
</feature>
<dbReference type="InterPro" id="IPR001965">
    <property type="entry name" value="Znf_PHD"/>
</dbReference>
<evidence type="ECO:0000256" key="7">
    <source>
        <dbReference type="ARBA" id="ARBA00022833"/>
    </source>
</evidence>
<keyword evidence="5 8" id="KW-0863">Zinc-finger</keyword>
<evidence type="ECO:0000259" key="9">
    <source>
        <dbReference type="PROSITE" id="PS50089"/>
    </source>
</evidence>
<dbReference type="STRING" id="9009.A0A226M9L1"/>
<gene>
    <name evidence="12" type="ORF">ASZ78_011285</name>
    <name evidence="11" type="ORF">ASZ78_011794</name>
    <name evidence="14" type="ORF">ASZ78_013189</name>
    <name evidence="13" type="ORF">ASZ78_015519</name>
</gene>
<dbReference type="SMART" id="SM00249">
    <property type="entry name" value="PHD"/>
    <property type="match status" value="2"/>
</dbReference>
<dbReference type="EMBL" id="MCFN01006660">
    <property type="protein sequence ID" value="OXB51973.1"/>
    <property type="molecule type" value="Genomic_DNA"/>
</dbReference>
<dbReference type="Pfam" id="PF13771">
    <property type="entry name" value="zf-HC5HC2H"/>
    <property type="match status" value="1"/>
</dbReference>
<dbReference type="InterPro" id="IPR051188">
    <property type="entry name" value="PHD-type_Zinc_Finger"/>
</dbReference>
<comment type="subcellular location">
    <subcellularLocation>
        <location evidence="1">Nucleus</location>
    </subcellularLocation>
</comment>
<dbReference type="InterPro" id="IPR001841">
    <property type="entry name" value="Znf_RING"/>
</dbReference>
<evidence type="ECO:0000256" key="6">
    <source>
        <dbReference type="ARBA" id="ARBA00022786"/>
    </source>
</evidence>
<evidence type="ECO:0000313" key="14">
    <source>
        <dbReference type="EMBL" id="OXB52920.1"/>
    </source>
</evidence>
<feature type="non-terminal residue" evidence="11">
    <location>
        <position position="278"/>
    </location>
</feature>
<dbReference type="GO" id="GO:0008270">
    <property type="term" value="F:zinc ion binding"/>
    <property type="evidence" value="ECO:0007669"/>
    <property type="project" value="UniProtKB-KW"/>
</dbReference>
<evidence type="ECO:0000313" key="13">
    <source>
        <dbReference type="EMBL" id="OXB51973.1"/>
    </source>
</evidence>
<evidence type="ECO:0000256" key="2">
    <source>
        <dbReference type="ARBA" id="ARBA00004906"/>
    </source>
</evidence>
<keyword evidence="6" id="KW-0833">Ubl conjugation pathway</keyword>
<dbReference type="PANTHER" id="PTHR12420:SF47">
    <property type="entry name" value="PHD FINGER PROTEIN 7"/>
    <property type="match status" value="1"/>
</dbReference>
<evidence type="ECO:0008006" key="16">
    <source>
        <dbReference type="Google" id="ProtNLM"/>
    </source>
</evidence>
<accession>A0A226M9L1</accession>
<dbReference type="InterPro" id="IPR042013">
    <property type="entry name" value="PHF7/G2E3_ePHD"/>
</dbReference>
<evidence type="ECO:0000313" key="11">
    <source>
        <dbReference type="EMBL" id="OXB51930.1"/>
    </source>
</evidence>
<dbReference type="PANTHER" id="PTHR12420">
    <property type="entry name" value="PHD FINGER PROTEIN"/>
    <property type="match status" value="1"/>
</dbReference>
<dbReference type="SUPFAM" id="SSF57903">
    <property type="entry name" value="FYVE/PHD zinc finger"/>
    <property type="match status" value="1"/>
</dbReference>
<dbReference type="PROSITE" id="PS51805">
    <property type="entry name" value="EPHD"/>
    <property type="match status" value="1"/>
</dbReference>
<dbReference type="OrthoDB" id="512616at2759"/>
<evidence type="ECO:0000256" key="3">
    <source>
        <dbReference type="ARBA" id="ARBA00022679"/>
    </source>
</evidence>
<evidence type="ECO:0000313" key="15">
    <source>
        <dbReference type="Proteomes" id="UP000198323"/>
    </source>
</evidence>
<evidence type="ECO:0000256" key="8">
    <source>
        <dbReference type="PROSITE-ProRule" id="PRU00175"/>
    </source>
</evidence>
<dbReference type="PROSITE" id="PS50089">
    <property type="entry name" value="ZF_RING_2"/>
    <property type="match status" value="1"/>
</dbReference>
<proteinExistence type="predicted"/>
<dbReference type="Proteomes" id="UP000198323">
    <property type="component" value="Unassembled WGS sequence"/>
</dbReference>
<name>A0A226M9L1_CALSU</name>
<protein>
    <recommendedName>
        <fullName evidence="16">RING-type domain-containing protein</fullName>
    </recommendedName>
</protein>
<dbReference type="InterPro" id="IPR013083">
    <property type="entry name" value="Znf_RING/FYVE/PHD"/>
</dbReference>
<evidence type="ECO:0000256" key="5">
    <source>
        <dbReference type="ARBA" id="ARBA00022771"/>
    </source>
</evidence>
<comment type="caution">
    <text evidence="11">The sequence shown here is derived from an EMBL/GenBank/DDBJ whole genome shotgun (WGS) entry which is preliminary data.</text>
</comment>